<organism evidence="1 2">
    <name type="scientific">Smittium mucronatum</name>
    <dbReference type="NCBI Taxonomy" id="133383"/>
    <lineage>
        <taxon>Eukaryota</taxon>
        <taxon>Fungi</taxon>
        <taxon>Fungi incertae sedis</taxon>
        <taxon>Zoopagomycota</taxon>
        <taxon>Kickxellomycotina</taxon>
        <taxon>Harpellomycetes</taxon>
        <taxon>Harpellales</taxon>
        <taxon>Legeriomycetaceae</taxon>
        <taxon>Smittium</taxon>
    </lineage>
</organism>
<keyword evidence="2" id="KW-1185">Reference proteome</keyword>
<reference evidence="1 2" key="1">
    <citation type="journal article" date="2016" name="Mol. Biol. Evol.">
        <title>Genome-Wide Survey of Gut Fungi (Harpellales) Reveals the First Horizontally Transferred Ubiquitin Gene from a Mosquito Host.</title>
        <authorList>
            <person name="Wang Y."/>
            <person name="White M.M."/>
            <person name="Kvist S."/>
            <person name="Moncalvo J.M."/>
        </authorList>
    </citation>
    <scope>NUCLEOTIDE SEQUENCE [LARGE SCALE GENOMIC DNA]</scope>
    <source>
        <strain evidence="1 2">ALG-7-W6</strain>
    </source>
</reference>
<proteinExistence type="predicted"/>
<name>A0A1R0GV02_9FUNG</name>
<evidence type="ECO:0000313" key="1">
    <source>
        <dbReference type="EMBL" id="OLY80714.1"/>
    </source>
</evidence>
<sequence length="80" mass="9237">MPLCYGHGYEQPLVDRVWFLPLWFCSGGGLLEEFAEDRDSDASASISIEALELSGDLDSSFKLAKNQLWKILYLIYWDFR</sequence>
<evidence type="ECO:0000313" key="2">
    <source>
        <dbReference type="Proteomes" id="UP000187455"/>
    </source>
</evidence>
<comment type="caution">
    <text evidence="1">The sequence shown here is derived from an EMBL/GenBank/DDBJ whole genome shotgun (WGS) entry which is preliminary data.</text>
</comment>
<dbReference type="Proteomes" id="UP000187455">
    <property type="component" value="Unassembled WGS sequence"/>
</dbReference>
<dbReference type="AlphaFoldDB" id="A0A1R0GV02"/>
<gene>
    <name evidence="1" type="ORF">AYI68_g5186</name>
</gene>
<protein>
    <submittedName>
        <fullName evidence="1">Uncharacterized protein</fullName>
    </submittedName>
</protein>
<dbReference type="EMBL" id="LSSL01003207">
    <property type="protein sequence ID" value="OLY80714.1"/>
    <property type="molecule type" value="Genomic_DNA"/>
</dbReference>
<accession>A0A1R0GV02</accession>